<evidence type="ECO:0000313" key="4">
    <source>
        <dbReference type="Proteomes" id="UP000799770"/>
    </source>
</evidence>
<feature type="domain" description="F-box" evidence="2">
    <location>
        <begin position="33"/>
        <end position="79"/>
    </location>
</feature>
<protein>
    <recommendedName>
        <fullName evidence="2">F-box domain-containing protein</fullName>
    </recommendedName>
</protein>
<evidence type="ECO:0000259" key="2">
    <source>
        <dbReference type="PROSITE" id="PS50181"/>
    </source>
</evidence>
<gene>
    <name evidence="3" type="ORF">BDV96DRAFT_577392</name>
</gene>
<organism evidence="3 4">
    <name type="scientific">Lophiotrema nucula</name>
    <dbReference type="NCBI Taxonomy" id="690887"/>
    <lineage>
        <taxon>Eukaryota</taxon>
        <taxon>Fungi</taxon>
        <taxon>Dikarya</taxon>
        <taxon>Ascomycota</taxon>
        <taxon>Pezizomycotina</taxon>
        <taxon>Dothideomycetes</taxon>
        <taxon>Pleosporomycetidae</taxon>
        <taxon>Pleosporales</taxon>
        <taxon>Lophiotremataceae</taxon>
        <taxon>Lophiotrema</taxon>
    </lineage>
</organism>
<keyword evidence="4" id="KW-1185">Reference proteome</keyword>
<dbReference type="OrthoDB" id="3768945at2759"/>
<dbReference type="SUPFAM" id="SSF81383">
    <property type="entry name" value="F-box domain"/>
    <property type="match status" value="1"/>
</dbReference>
<reference evidence="3" key="1">
    <citation type="journal article" date="2020" name="Stud. Mycol.">
        <title>101 Dothideomycetes genomes: a test case for predicting lifestyles and emergence of pathogens.</title>
        <authorList>
            <person name="Haridas S."/>
            <person name="Albert R."/>
            <person name="Binder M."/>
            <person name="Bloem J."/>
            <person name="Labutti K."/>
            <person name="Salamov A."/>
            <person name="Andreopoulos B."/>
            <person name="Baker S."/>
            <person name="Barry K."/>
            <person name="Bills G."/>
            <person name="Bluhm B."/>
            <person name="Cannon C."/>
            <person name="Castanera R."/>
            <person name="Culley D."/>
            <person name="Daum C."/>
            <person name="Ezra D."/>
            <person name="Gonzalez J."/>
            <person name="Henrissat B."/>
            <person name="Kuo A."/>
            <person name="Liang C."/>
            <person name="Lipzen A."/>
            <person name="Lutzoni F."/>
            <person name="Magnuson J."/>
            <person name="Mondo S."/>
            <person name="Nolan M."/>
            <person name="Ohm R."/>
            <person name="Pangilinan J."/>
            <person name="Park H.-J."/>
            <person name="Ramirez L."/>
            <person name="Alfaro M."/>
            <person name="Sun H."/>
            <person name="Tritt A."/>
            <person name="Yoshinaga Y."/>
            <person name="Zwiers L.-H."/>
            <person name="Turgeon B."/>
            <person name="Goodwin S."/>
            <person name="Spatafora J."/>
            <person name="Crous P."/>
            <person name="Grigoriev I."/>
        </authorList>
    </citation>
    <scope>NUCLEOTIDE SEQUENCE</scope>
    <source>
        <strain evidence="3">CBS 627.86</strain>
    </source>
</reference>
<dbReference type="InterPro" id="IPR036047">
    <property type="entry name" value="F-box-like_dom_sf"/>
</dbReference>
<dbReference type="PROSITE" id="PS50181">
    <property type="entry name" value="FBOX"/>
    <property type="match status" value="1"/>
</dbReference>
<proteinExistence type="predicted"/>
<name>A0A6A5Z4Q2_9PLEO</name>
<feature type="compositionally biased region" description="Basic residues" evidence="1">
    <location>
        <begin position="505"/>
        <end position="515"/>
    </location>
</feature>
<evidence type="ECO:0000313" key="3">
    <source>
        <dbReference type="EMBL" id="KAF2113993.1"/>
    </source>
</evidence>
<sequence>MAPYNPPPRKKQEDLDALWYLQYYEAPPYLKAPPYVLGLPNELLALIASRIANNSDLRNLSLVCKRLREVAQRSLLRPVRLPENGIQKLLEMLFERMDLANRITHVDLGDYKAATPLSKWDEPLMKKCEILLAKVIGLERARALMEGSATSDAWGEHRTFYLAVLWALLPKLKSMTVEMPSLTAVRETPTATHVVILSFMHGAGPSPPFHNPLVRFLEQKLENLTISETSSWKGSSMRNITVANFELLRHLSLPIDTLVRRFGEVNDIEQVLPPSLEELSIRSCNKYTCEVLDALKSSRKTLVRLQRVGLYFKTCVRSSLLLVCLGNQEKPQALRNMLQTMKDQGICVRAFCRTSAGKTPEEDRYAAANLPQELEAWAYLSLSEVIMASNKGLRFSEIAARKEDNQLRTRSKAERVLFLRTYHILGAVFTSPSFKPELWLKTRFFFGPKKSEWGHTVKNAKQDGEKKKKGDEKDAGVEHSKDTQKTSVKTPRKTRSERSASPPLRSRRNLPRRRGAPLPARRNEARSPPNRNPDMITTNAFVPPQKEMATEG</sequence>
<evidence type="ECO:0000256" key="1">
    <source>
        <dbReference type="SAM" id="MobiDB-lite"/>
    </source>
</evidence>
<dbReference type="Proteomes" id="UP000799770">
    <property type="component" value="Unassembled WGS sequence"/>
</dbReference>
<accession>A0A6A5Z4Q2</accession>
<feature type="region of interest" description="Disordered" evidence="1">
    <location>
        <begin position="456"/>
        <end position="552"/>
    </location>
</feature>
<dbReference type="EMBL" id="ML977326">
    <property type="protein sequence ID" value="KAF2113993.1"/>
    <property type="molecule type" value="Genomic_DNA"/>
</dbReference>
<dbReference type="Pfam" id="PF12937">
    <property type="entry name" value="F-box-like"/>
    <property type="match status" value="1"/>
</dbReference>
<dbReference type="InterPro" id="IPR001810">
    <property type="entry name" value="F-box_dom"/>
</dbReference>
<dbReference type="AlphaFoldDB" id="A0A6A5Z4Q2"/>
<feature type="compositionally biased region" description="Basic and acidic residues" evidence="1">
    <location>
        <begin position="456"/>
        <end position="484"/>
    </location>
</feature>